<dbReference type="EMBL" id="JAHUTJ010000727">
    <property type="protein sequence ID" value="MED6264091.1"/>
    <property type="molecule type" value="Genomic_DNA"/>
</dbReference>
<reference evidence="1 2" key="1">
    <citation type="submission" date="2021-06" db="EMBL/GenBank/DDBJ databases">
        <authorList>
            <person name="Palmer J.M."/>
        </authorList>
    </citation>
    <scope>NUCLEOTIDE SEQUENCE [LARGE SCALE GENOMIC DNA]</scope>
    <source>
        <strain evidence="1 2">CL_MEX2019</strain>
        <tissue evidence="1">Muscle</tissue>
    </source>
</reference>
<keyword evidence="2" id="KW-1185">Reference proteome</keyword>
<name>A0ABU7CPP5_9TELE</name>
<sequence>MASCHVCSRSHSDGWPGDNSVQDGWRGSCRQSGFSDRSIQLKCHQCLYKAFQMQPERLPSSFNLLATSPCRIWSCEAPAQLEALVPLEARHTLPSICKRPAHLFQLLDEILLVATKAAAEQDLLNSHGRELQ</sequence>
<protein>
    <submittedName>
        <fullName evidence="1">Uncharacterized protein</fullName>
    </submittedName>
</protein>
<proteinExistence type="predicted"/>
<evidence type="ECO:0000313" key="2">
    <source>
        <dbReference type="Proteomes" id="UP001352852"/>
    </source>
</evidence>
<organism evidence="1 2">
    <name type="scientific">Characodon lateralis</name>
    <dbReference type="NCBI Taxonomy" id="208331"/>
    <lineage>
        <taxon>Eukaryota</taxon>
        <taxon>Metazoa</taxon>
        <taxon>Chordata</taxon>
        <taxon>Craniata</taxon>
        <taxon>Vertebrata</taxon>
        <taxon>Euteleostomi</taxon>
        <taxon>Actinopterygii</taxon>
        <taxon>Neopterygii</taxon>
        <taxon>Teleostei</taxon>
        <taxon>Neoteleostei</taxon>
        <taxon>Acanthomorphata</taxon>
        <taxon>Ovalentaria</taxon>
        <taxon>Atherinomorphae</taxon>
        <taxon>Cyprinodontiformes</taxon>
        <taxon>Goodeidae</taxon>
        <taxon>Characodon</taxon>
    </lineage>
</organism>
<gene>
    <name evidence="1" type="ORF">CHARACLAT_011114</name>
</gene>
<comment type="caution">
    <text evidence="1">The sequence shown here is derived from an EMBL/GenBank/DDBJ whole genome shotgun (WGS) entry which is preliminary data.</text>
</comment>
<dbReference type="Proteomes" id="UP001352852">
    <property type="component" value="Unassembled WGS sequence"/>
</dbReference>
<evidence type="ECO:0000313" key="1">
    <source>
        <dbReference type="EMBL" id="MED6264091.1"/>
    </source>
</evidence>
<accession>A0ABU7CPP5</accession>